<feature type="compositionally biased region" description="Low complexity" evidence="1">
    <location>
        <begin position="1"/>
        <end position="15"/>
    </location>
</feature>
<evidence type="ECO:0000259" key="3">
    <source>
        <dbReference type="Pfam" id="PF24758"/>
    </source>
</evidence>
<dbReference type="OrthoDB" id="629734at2759"/>
<organism evidence="4 5">
    <name type="scientific">Digitaria exilis</name>
    <dbReference type="NCBI Taxonomy" id="1010633"/>
    <lineage>
        <taxon>Eukaryota</taxon>
        <taxon>Viridiplantae</taxon>
        <taxon>Streptophyta</taxon>
        <taxon>Embryophyta</taxon>
        <taxon>Tracheophyta</taxon>
        <taxon>Spermatophyta</taxon>
        <taxon>Magnoliopsida</taxon>
        <taxon>Liliopsida</taxon>
        <taxon>Poales</taxon>
        <taxon>Poaceae</taxon>
        <taxon>PACMAD clade</taxon>
        <taxon>Panicoideae</taxon>
        <taxon>Panicodae</taxon>
        <taxon>Paniceae</taxon>
        <taxon>Anthephorinae</taxon>
        <taxon>Digitaria</taxon>
    </lineage>
</organism>
<sequence>MCCLSPSPSASATSSRRGQILAAEWPPGSSSSSNPHSDGPPSRTVDTDDEEFGGRPAKRVRLESGCGDGVCAADRPPEDGRDRISDLPDAVLLSILSVLPLRDAGRCSVLATRWRRLFPLTLLDFHVSFPGRRLSVFDLVSSILGAHPEAPVRSFRTSSGSIRGDEDPSSDGGGWLQELGRHGVQELFLSFSERWQRIPSSLFACASLTRLRATCCTFPSPPDEAAAAGSPLLTRLTEIELWDVEVPEDALHALLSHCTALERLKMRRMRQLCGRVRIRSPSLKILRNDGHFDELFVEDAPNLEWLLGDSLYQRGSREVRLKIAHAPKLKFLGYLGMNMKAIEIGETIFKEDQINLKTLMPSLKTLAVEVSYTREGYIDWITQLLNLFPCLEALYIRYVCCVLQSDTWSRFQAAASETWDVLRHIPCVHNHLEKVVFEVYRGHDWQREMAKFLHGRSRFLKDMEFHCKRERERDAKLPNVEWVRKQQGLLCLDSRASKDARLLFFSGMLVSNHWDVCHHEWYKRKYYDEICEV</sequence>
<dbReference type="PANTHER" id="PTHR32141:SF96">
    <property type="entry name" value="OS01G0730100 PROTEIN"/>
    <property type="match status" value="1"/>
</dbReference>
<dbReference type="InterPro" id="IPR006566">
    <property type="entry name" value="FBD"/>
</dbReference>
<evidence type="ECO:0000313" key="4">
    <source>
        <dbReference type="EMBL" id="KAF8678564.1"/>
    </source>
</evidence>
<dbReference type="AlphaFoldDB" id="A0A835B6A4"/>
<accession>A0A835B6A4</accession>
<dbReference type="InterPro" id="IPR055302">
    <property type="entry name" value="F-box_dom-containing"/>
</dbReference>
<dbReference type="Pfam" id="PF24758">
    <property type="entry name" value="LRR_At5g56370"/>
    <property type="match status" value="1"/>
</dbReference>
<dbReference type="InterPro" id="IPR032675">
    <property type="entry name" value="LRR_dom_sf"/>
</dbReference>
<dbReference type="SUPFAM" id="SSF52058">
    <property type="entry name" value="L domain-like"/>
    <property type="match status" value="1"/>
</dbReference>
<evidence type="ECO:0000259" key="2">
    <source>
        <dbReference type="Pfam" id="PF08387"/>
    </source>
</evidence>
<feature type="domain" description="F-box/LRR-repeat protein 15/At3g58940/PEG3-like LRR" evidence="3">
    <location>
        <begin position="174"/>
        <end position="396"/>
    </location>
</feature>
<evidence type="ECO:0000313" key="5">
    <source>
        <dbReference type="Proteomes" id="UP000636709"/>
    </source>
</evidence>
<dbReference type="Proteomes" id="UP000636709">
    <property type="component" value="Unassembled WGS sequence"/>
</dbReference>
<dbReference type="Gene3D" id="3.80.10.10">
    <property type="entry name" value="Ribonuclease Inhibitor"/>
    <property type="match status" value="1"/>
</dbReference>
<dbReference type="InterPro" id="IPR055411">
    <property type="entry name" value="LRR_FXL15/At3g58940/PEG3-like"/>
</dbReference>
<feature type="domain" description="FBD" evidence="2">
    <location>
        <begin position="425"/>
        <end position="465"/>
    </location>
</feature>
<proteinExistence type="predicted"/>
<name>A0A835B6A4_9POAL</name>
<evidence type="ECO:0000256" key="1">
    <source>
        <dbReference type="SAM" id="MobiDB-lite"/>
    </source>
</evidence>
<dbReference type="EMBL" id="JACEFO010002133">
    <property type="protein sequence ID" value="KAF8678564.1"/>
    <property type="molecule type" value="Genomic_DNA"/>
</dbReference>
<gene>
    <name evidence="4" type="ORF">HU200_046180</name>
</gene>
<dbReference type="SUPFAM" id="SSF81383">
    <property type="entry name" value="F-box domain"/>
    <property type="match status" value="1"/>
</dbReference>
<comment type="caution">
    <text evidence="4">The sequence shown here is derived from an EMBL/GenBank/DDBJ whole genome shotgun (WGS) entry which is preliminary data.</text>
</comment>
<dbReference type="Pfam" id="PF08387">
    <property type="entry name" value="FBD"/>
    <property type="match status" value="1"/>
</dbReference>
<keyword evidence="5" id="KW-1185">Reference proteome</keyword>
<feature type="region of interest" description="Disordered" evidence="1">
    <location>
        <begin position="152"/>
        <end position="175"/>
    </location>
</feature>
<dbReference type="Gene3D" id="1.20.1280.50">
    <property type="match status" value="1"/>
</dbReference>
<evidence type="ECO:0008006" key="6">
    <source>
        <dbReference type="Google" id="ProtNLM"/>
    </source>
</evidence>
<protein>
    <recommendedName>
        <fullName evidence="6">F-box domain-containing protein</fullName>
    </recommendedName>
</protein>
<dbReference type="PANTHER" id="PTHR32141">
    <property type="match status" value="1"/>
</dbReference>
<reference evidence="4" key="1">
    <citation type="submission" date="2020-07" db="EMBL/GenBank/DDBJ databases">
        <title>Genome sequence and genetic diversity analysis of an under-domesticated orphan crop, white fonio (Digitaria exilis).</title>
        <authorList>
            <person name="Bennetzen J.L."/>
            <person name="Chen S."/>
            <person name="Ma X."/>
            <person name="Wang X."/>
            <person name="Yssel A.E.J."/>
            <person name="Chaluvadi S.R."/>
            <person name="Johnson M."/>
            <person name="Gangashetty P."/>
            <person name="Hamidou F."/>
            <person name="Sanogo M.D."/>
            <person name="Zwaenepoel A."/>
            <person name="Wallace J."/>
            <person name="Van De Peer Y."/>
            <person name="Van Deynze A."/>
        </authorList>
    </citation>
    <scope>NUCLEOTIDE SEQUENCE</scope>
    <source>
        <tissue evidence="4">Leaves</tissue>
    </source>
</reference>
<feature type="compositionally biased region" description="Low complexity" evidence="1">
    <location>
        <begin position="26"/>
        <end position="42"/>
    </location>
</feature>
<dbReference type="InterPro" id="IPR036047">
    <property type="entry name" value="F-box-like_dom_sf"/>
</dbReference>
<feature type="region of interest" description="Disordered" evidence="1">
    <location>
        <begin position="1"/>
        <end position="54"/>
    </location>
</feature>